<organism evidence="2 3">
    <name type="scientific">Streptomyces pseudovenezuelae</name>
    <dbReference type="NCBI Taxonomy" id="67350"/>
    <lineage>
        <taxon>Bacteria</taxon>
        <taxon>Bacillati</taxon>
        <taxon>Actinomycetota</taxon>
        <taxon>Actinomycetes</taxon>
        <taxon>Kitasatosporales</taxon>
        <taxon>Streptomycetaceae</taxon>
        <taxon>Streptomyces</taxon>
        <taxon>Streptomyces aurantiacus group</taxon>
    </lineage>
</organism>
<reference evidence="2 3" key="1">
    <citation type="submission" date="2023-04" db="EMBL/GenBank/DDBJ databases">
        <title>Forest soil microbial communities from Buena Vista Peninsula, Colon Province, Panama.</title>
        <authorList>
            <person name="Bouskill N."/>
        </authorList>
    </citation>
    <scope>NUCLEOTIDE SEQUENCE [LARGE SCALE GENOMIC DNA]</scope>
    <source>
        <strain evidence="2 3">GGS1</strain>
    </source>
</reference>
<feature type="region of interest" description="Disordered" evidence="1">
    <location>
        <begin position="1"/>
        <end position="39"/>
    </location>
</feature>
<sequence>MSTAPHASRSHPRPPHPPGVVARPQDEQRQQQTGQPPGEYCSFRTTELRQCHADTVDVAVVGFTGTARHPRALAVRLPDGHVTLSQRLTTALATRIAPHLHPRTGQAATTAGDAYTPTTGEVTVEVVAAPHGTRWSRWSGCADQPIPQR</sequence>
<dbReference type="Proteomes" id="UP001160499">
    <property type="component" value="Unassembled WGS sequence"/>
</dbReference>
<accession>A0ABT6M0G8</accession>
<dbReference type="RefSeq" id="WP_280882724.1">
    <property type="nucleotide sequence ID" value="NZ_JARXVH010000029.1"/>
</dbReference>
<keyword evidence="3" id="KW-1185">Reference proteome</keyword>
<proteinExistence type="predicted"/>
<comment type="caution">
    <text evidence="2">The sequence shown here is derived from an EMBL/GenBank/DDBJ whole genome shotgun (WGS) entry which is preliminary data.</text>
</comment>
<evidence type="ECO:0000313" key="2">
    <source>
        <dbReference type="EMBL" id="MDH6222062.1"/>
    </source>
</evidence>
<dbReference type="EMBL" id="JARXVH010000029">
    <property type="protein sequence ID" value="MDH6222062.1"/>
    <property type="molecule type" value="Genomic_DNA"/>
</dbReference>
<name>A0ABT6M0G8_9ACTN</name>
<evidence type="ECO:0000256" key="1">
    <source>
        <dbReference type="SAM" id="MobiDB-lite"/>
    </source>
</evidence>
<protein>
    <submittedName>
        <fullName evidence="2">Uncharacterized protein</fullName>
    </submittedName>
</protein>
<evidence type="ECO:0000313" key="3">
    <source>
        <dbReference type="Proteomes" id="UP001160499"/>
    </source>
</evidence>
<gene>
    <name evidence="2" type="ORF">M2283_009409</name>
</gene>